<evidence type="ECO:0000313" key="3">
    <source>
        <dbReference type="Proteomes" id="UP000014760"/>
    </source>
</evidence>
<dbReference type="EnsemblMetazoa" id="CapteT185974">
    <property type="protein sequence ID" value="CapteP185974"/>
    <property type="gene ID" value="CapteG185974"/>
</dbReference>
<dbReference type="Proteomes" id="UP000014760">
    <property type="component" value="Unassembled WGS sequence"/>
</dbReference>
<reference evidence="1 3" key="2">
    <citation type="journal article" date="2013" name="Nature">
        <title>Insights into bilaterian evolution from three spiralian genomes.</title>
        <authorList>
            <person name="Simakov O."/>
            <person name="Marletaz F."/>
            <person name="Cho S.J."/>
            <person name="Edsinger-Gonzales E."/>
            <person name="Havlak P."/>
            <person name="Hellsten U."/>
            <person name="Kuo D.H."/>
            <person name="Larsson T."/>
            <person name="Lv J."/>
            <person name="Arendt D."/>
            <person name="Savage R."/>
            <person name="Osoegawa K."/>
            <person name="de Jong P."/>
            <person name="Grimwood J."/>
            <person name="Chapman J.A."/>
            <person name="Shapiro H."/>
            <person name="Aerts A."/>
            <person name="Otillar R.P."/>
            <person name="Terry A.Y."/>
            <person name="Boore J.L."/>
            <person name="Grigoriev I.V."/>
            <person name="Lindberg D.R."/>
            <person name="Seaver E.C."/>
            <person name="Weisblat D.A."/>
            <person name="Putnam N.H."/>
            <person name="Rokhsar D.S."/>
        </authorList>
    </citation>
    <scope>NUCLEOTIDE SEQUENCE</scope>
    <source>
        <strain evidence="1 3">I ESC-2004</strain>
    </source>
</reference>
<name>R7TQH4_CAPTE</name>
<accession>R7TQH4</accession>
<proteinExistence type="predicted"/>
<dbReference type="InterPro" id="IPR036691">
    <property type="entry name" value="Endo/exonu/phosph_ase_sf"/>
</dbReference>
<reference evidence="3" key="1">
    <citation type="submission" date="2012-12" db="EMBL/GenBank/DDBJ databases">
        <authorList>
            <person name="Hellsten U."/>
            <person name="Grimwood J."/>
            <person name="Chapman J.A."/>
            <person name="Shapiro H."/>
            <person name="Aerts A."/>
            <person name="Otillar R.P."/>
            <person name="Terry A.Y."/>
            <person name="Boore J.L."/>
            <person name="Simakov O."/>
            <person name="Marletaz F."/>
            <person name="Cho S.-J."/>
            <person name="Edsinger-Gonzales E."/>
            <person name="Havlak P."/>
            <person name="Kuo D.-H."/>
            <person name="Larsson T."/>
            <person name="Lv J."/>
            <person name="Arendt D."/>
            <person name="Savage R."/>
            <person name="Osoegawa K."/>
            <person name="de Jong P."/>
            <person name="Lindberg D.R."/>
            <person name="Seaver E.C."/>
            <person name="Weisblat D.A."/>
            <person name="Putnam N.H."/>
            <person name="Grigoriev I.V."/>
            <person name="Rokhsar D.S."/>
        </authorList>
    </citation>
    <scope>NUCLEOTIDE SEQUENCE</scope>
    <source>
        <strain evidence="3">I ESC-2004</strain>
    </source>
</reference>
<dbReference type="AlphaFoldDB" id="R7TQH4"/>
<evidence type="ECO:0000313" key="1">
    <source>
        <dbReference type="EMBL" id="ELT96178.1"/>
    </source>
</evidence>
<protein>
    <recommendedName>
        <fullName evidence="4">Endonuclease/exonuclease/phosphatase domain-containing protein</fullName>
    </recommendedName>
</protein>
<gene>
    <name evidence="1" type="ORF">CAPTEDRAFT_185974</name>
</gene>
<evidence type="ECO:0000313" key="2">
    <source>
        <dbReference type="EnsemblMetazoa" id="CapteP185974"/>
    </source>
</evidence>
<evidence type="ECO:0008006" key="4">
    <source>
        <dbReference type="Google" id="ProtNLM"/>
    </source>
</evidence>
<dbReference type="EMBL" id="KB308886">
    <property type="protein sequence ID" value="ELT96178.1"/>
    <property type="molecule type" value="Genomic_DNA"/>
</dbReference>
<keyword evidence="3" id="KW-1185">Reference proteome</keyword>
<dbReference type="EMBL" id="AMQN01011435">
    <property type="status" value="NOT_ANNOTATED_CDS"/>
    <property type="molecule type" value="Genomic_DNA"/>
</dbReference>
<dbReference type="HOGENOM" id="CLU_038004_1_1_1"/>
<dbReference type="SUPFAM" id="SSF56219">
    <property type="entry name" value="DNase I-like"/>
    <property type="match status" value="1"/>
</dbReference>
<dbReference type="OrthoDB" id="9802488at2759"/>
<sequence length="382" mass="43853">MANLTIATYNANGCAMDRRMYLKRHLDDVDVLFVQEQWLNEDGIRGLQQDMDNAFVYGKSGMNATELLVGRPYGGLAILFNTRSNRPSIAWHRASDNSIAEYKRVLALLLTEIPIPDAALRCPDQEYCSHREAIALYSVSINAAGMAAAEAFLRRRRKRYRAEHVAPFKEMSVIWHRIWEQSGRPPDGLLFDLMRQANRDYKSAVRSHARNQDNLSNARMADSLTLSRSRDFWAEVKKISYNHRPSPSVMDGIHGDEKICERFRDKYDEVYNCVPYDVGEMDNLRATLSDRVVTRCQNGLCYCDHSLNVNDVNKAIRKLKKEKSGGDLAPSSDHYLNAPRNLHVQIALLLSVFMSHSFFVYRFTAFISHTYPQKYEKVNSKI</sequence>
<organism evidence="1">
    <name type="scientific">Capitella teleta</name>
    <name type="common">Polychaete worm</name>
    <dbReference type="NCBI Taxonomy" id="283909"/>
    <lineage>
        <taxon>Eukaryota</taxon>
        <taxon>Metazoa</taxon>
        <taxon>Spiralia</taxon>
        <taxon>Lophotrochozoa</taxon>
        <taxon>Annelida</taxon>
        <taxon>Polychaeta</taxon>
        <taxon>Sedentaria</taxon>
        <taxon>Scolecida</taxon>
        <taxon>Capitellidae</taxon>
        <taxon>Capitella</taxon>
    </lineage>
</organism>
<dbReference type="EMBL" id="AMQN01011436">
    <property type="status" value="NOT_ANNOTATED_CDS"/>
    <property type="molecule type" value="Genomic_DNA"/>
</dbReference>
<reference evidence="2" key="3">
    <citation type="submission" date="2015-06" db="UniProtKB">
        <authorList>
            <consortium name="EnsemblMetazoa"/>
        </authorList>
    </citation>
    <scope>IDENTIFICATION</scope>
</reference>